<dbReference type="PANTHER" id="PTHR37030">
    <property type="entry name" value="NUCLEOTIDYLTRANSFERASE"/>
    <property type="match status" value="1"/>
</dbReference>
<protein>
    <submittedName>
        <fullName evidence="2">Nucleotidyltransferase domain-containing protein</fullName>
    </submittedName>
</protein>
<sequence>MEFLKRIYEKRRRYFENLDEYLNSVKEIVLKDIPESEIYVFGSVVGGDYSVGLSDIDVAVVSDSFSDREKKLEMFGKLTKEFFDSPFEFHVLTKEQWKFYRRFVKEFRKVL</sequence>
<dbReference type="InterPro" id="IPR043519">
    <property type="entry name" value="NT_sf"/>
</dbReference>
<dbReference type="SUPFAM" id="SSF81301">
    <property type="entry name" value="Nucleotidyltransferase"/>
    <property type="match status" value="1"/>
</dbReference>
<dbReference type="EMBL" id="CP087714">
    <property type="protein sequence ID" value="XAT63130.1"/>
    <property type="molecule type" value="Genomic_DNA"/>
</dbReference>
<dbReference type="RefSeq" id="WP_193808451.1">
    <property type="nucleotide sequence ID" value="NZ_CP087714.1"/>
</dbReference>
<dbReference type="Pfam" id="PF01909">
    <property type="entry name" value="NTP_transf_2"/>
    <property type="match status" value="1"/>
</dbReference>
<dbReference type="PANTHER" id="PTHR37030:SF3">
    <property type="entry name" value="POLYMERASE NUCLEOTIDYL TRANSFERASE DOMAIN-CONTAINING PROTEIN"/>
    <property type="match status" value="1"/>
</dbReference>
<dbReference type="Gene3D" id="3.30.460.10">
    <property type="entry name" value="Beta Polymerase, domain 2"/>
    <property type="match status" value="1"/>
</dbReference>
<dbReference type="GeneID" id="90449555"/>
<evidence type="ECO:0000313" key="3">
    <source>
        <dbReference type="Proteomes" id="UP001492541"/>
    </source>
</evidence>
<gene>
    <name evidence="2" type="ORF">LPQ35_07660</name>
</gene>
<dbReference type="Proteomes" id="UP001492541">
    <property type="component" value="Chromosome"/>
</dbReference>
<evidence type="ECO:0000259" key="1">
    <source>
        <dbReference type="Pfam" id="PF01909"/>
    </source>
</evidence>
<keyword evidence="3" id="KW-1185">Reference proteome</keyword>
<name>A0ABZ3H0N9_GEOAI</name>
<dbReference type="InterPro" id="IPR002934">
    <property type="entry name" value="Polymerase_NTP_transf_dom"/>
</dbReference>
<dbReference type="CDD" id="cd05403">
    <property type="entry name" value="NT_KNTase_like"/>
    <property type="match status" value="1"/>
</dbReference>
<proteinExistence type="predicted"/>
<evidence type="ECO:0000313" key="2">
    <source>
        <dbReference type="EMBL" id="XAT63130.1"/>
    </source>
</evidence>
<reference evidence="2 3" key="1">
    <citation type="submission" date="2021-11" db="EMBL/GenBank/DDBJ databases">
        <title>Whole genome of Geoglobus acetivorans.</title>
        <authorList>
            <person name="Liu D."/>
        </authorList>
    </citation>
    <scope>NUCLEOTIDE SEQUENCE [LARGE SCALE GENOMIC DNA]</scope>
    <source>
        <strain evidence="2 3">SBH6</strain>
    </source>
</reference>
<organism evidence="2 3">
    <name type="scientific">Geoglobus acetivorans</name>
    <dbReference type="NCBI Taxonomy" id="565033"/>
    <lineage>
        <taxon>Archaea</taxon>
        <taxon>Methanobacteriati</taxon>
        <taxon>Methanobacteriota</taxon>
        <taxon>Archaeoglobi</taxon>
        <taxon>Archaeoglobales</taxon>
        <taxon>Archaeoglobaceae</taxon>
        <taxon>Geoglobus</taxon>
    </lineage>
</organism>
<accession>A0ABZ3H0N9</accession>
<feature type="domain" description="Polymerase nucleotidyl transferase" evidence="1">
    <location>
        <begin position="23"/>
        <end position="109"/>
    </location>
</feature>